<dbReference type="PROSITE" id="PS51318">
    <property type="entry name" value="TAT"/>
    <property type="match status" value="1"/>
</dbReference>
<evidence type="ECO:0000313" key="7">
    <source>
        <dbReference type="EMBL" id="XBY44524.1"/>
    </source>
</evidence>
<dbReference type="InterPro" id="IPR051331">
    <property type="entry name" value="Chorismate_mutase-related"/>
</dbReference>
<keyword evidence="3 5" id="KW-0732">Signal</keyword>
<gene>
    <name evidence="7" type="primary">aroQ</name>
    <name evidence="7" type="ORF">ABS361_21345</name>
</gene>
<dbReference type="GO" id="GO:0004106">
    <property type="term" value="F:chorismate mutase activity"/>
    <property type="evidence" value="ECO:0007669"/>
    <property type="project" value="UniProtKB-EC"/>
</dbReference>
<evidence type="ECO:0000256" key="5">
    <source>
        <dbReference type="SAM" id="SignalP"/>
    </source>
</evidence>
<dbReference type="EC" id="5.4.99.5" evidence="2"/>
<dbReference type="EMBL" id="CP158568">
    <property type="protein sequence ID" value="XBY44524.1"/>
    <property type="molecule type" value="Genomic_DNA"/>
</dbReference>
<evidence type="ECO:0000256" key="4">
    <source>
        <dbReference type="ARBA" id="ARBA00023235"/>
    </source>
</evidence>
<protein>
    <recommendedName>
        <fullName evidence="2">chorismate mutase</fullName>
        <ecNumber evidence="2">5.4.99.5</ecNumber>
    </recommendedName>
</protein>
<sequence>MAAHSIDRRGLLAFAATFALAGPAVAVTPLDAAAPLVVVIRQRLDVAPGVAKSKWNTKGSIEDLEREKALIDKVAADAPAQGLDPAHATRFLRAQIEASKVIQAGLFSEWTRTDHGPFADAPDLKTEIRPILDRITPEFLRLLGPALDTLRRSGPRTLLDAARQDLPMFAPRQDNALFAAAIAVGIAPLVEWARG</sequence>
<feature type="signal peptide" evidence="5">
    <location>
        <begin position="1"/>
        <end position="26"/>
    </location>
</feature>
<dbReference type="SMART" id="SM00830">
    <property type="entry name" value="CM_2"/>
    <property type="match status" value="1"/>
</dbReference>
<dbReference type="AlphaFoldDB" id="A0AAU7X9B8"/>
<dbReference type="SUPFAM" id="SSF48600">
    <property type="entry name" value="Chorismate mutase II"/>
    <property type="match status" value="1"/>
</dbReference>
<reference evidence="7" key="1">
    <citation type="submission" date="2024-06" db="EMBL/GenBank/DDBJ databases">
        <title>Methylostella associata gen. nov., sp. nov., a novel Ancalomicrobiaceae-affiliated facultatively methylotrophic bacteria that feed on methanotrophs of the genus Methylococcus.</title>
        <authorList>
            <person name="Saltykova V."/>
            <person name="Danilova O.V."/>
            <person name="Oshkin I.Y."/>
            <person name="Belova S.E."/>
            <person name="Pimenov N.V."/>
            <person name="Dedysh S.N."/>
        </authorList>
    </citation>
    <scope>NUCLEOTIDE SEQUENCE</scope>
    <source>
        <strain evidence="7">S20</strain>
    </source>
</reference>
<organism evidence="7">
    <name type="scientific">Methyloraptor flagellatus</name>
    <dbReference type="NCBI Taxonomy" id="3162530"/>
    <lineage>
        <taxon>Bacteria</taxon>
        <taxon>Pseudomonadati</taxon>
        <taxon>Pseudomonadota</taxon>
        <taxon>Alphaproteobacteria</taxon>
        <taxon>Hyphomicrobiales</taxon>
        <taxon>Ancalomicrobiaceae</taxon>
        <taxon>Methyloraptor</taxon>
    </lineage>
</organism>
<accession>A0AAU7X9B8</accession>
<name>A0AAU7X9B8_9HYPH</name>
<dbReference type="PANTHER" id="PTHR38041">
    <property type="entry name" value="CHORISMATE MUTASE"/>
    <property type="match status" value="1"/>
</dbReference>
<feature type="domain" description="Chorismate mutase" evidence="6">
    <location>
        <begin position="14"/>
        <end position="107"/>
    </location>
</feature>
<dbReference type="InterPro" id="IPR002701">
    <property type="entry name" value="CM_II_prokaryot"/>
</dbReference>
<dbReference type="PROSITE" id="PS51168">
    <property type="entry name" value="CHORISMATE_MUT_2"/>
    <property type="match status" value="1"/>
</dbReference>
<evidence type="ECO:0000256" key="1">
    <source>
        <dbReference type="ARBA" id="ARBA00004817"/>
    </source>
</evidence>
<evidence type="ECO:0000256" key="2">
    <source>
        <dbReference type="ARBA" id="ARBA00012404"/>
    </source>
</evidence>
<dbReference type="NCBIfam" id="TIGR01806">
    <property type="entry name" value="CM_mono2"/>
    <property type="match status" value="1"/>
</dbReference>
<dbReference type="GO" id="GO:0009697">
    <property type="term" value="P:salicylic acid biosynthetic process"/>
    <property type="evidence" value="ECO:0007669"/>
    <property type="project" value="TreeGrafter"/>
</dbReference>
<dbReference type="InterPro" id="IPR008240">
    <property type="entry name" value="Chorismate_mutase_periplasmic"/>
</dbReference>
<keyword evidence="4 7" id="KW-0413">Isomerase</keyword>
<dbReference type="InterPro" id="IPR006311">
    <property type="entry name" value="TAT_signal"/>
</dbReference>
<feature type="chain" id="PRO_5043739457" description="chorismate mutase" evidence="5">
    <location>
        <begin position="27"/>
        <end position="195"/>
    </location>
</feature>
<dbReference type="PANTHER" id="PTHR38041:SF2">
    <property type="entry name" value="SECRETED CHORISMATE MUTASE"/>
    <property type="match status" value="1"/>
</dbReference>
<dbReference type="RefSeq" id="WP_407049617.1">
    <property type="nucleotide sequence ID" value="NZ_CP158568.1"/>
</dbReference>
<proteinExistence type="predicted"/>
<evidence type="ECO:0000259" key="6">
    <source>
        <dbReference type="PROSITE" id="PS51168"/>
    </source>
</evidence>
<dbReference type="InterPro" id="IPR036263">
    <property type="entry name" value="Chorismate_II_sf"/>
</dbReference>
<dbReference type="GO" id="GO:0046417">
    <property type="term" value="P:chorismate metabolic process"/>
    <property type="evidence" value="ECO:0007669"/>
    <property type="project" value="InterPro"/>
</dbReference>
<dbReference type="KEGG" id="mflg:ABS361_21345"/>
<evidence type="ECO:0000256" key="3">
    <source>
        <dbReference type="ARBA" id="ARBA00022729"/>
    </source>
</evidence>
<dbReference type="InterPro" id="IPR036979">
    <property type="entry name" value="CM_dom_sf"/>
</dbReference>
<dbReference type="Pfam" id="PF01817">
    <property type="entry name" value="CM_2"/>
    <property type="match status" value="1"/>
</dbReference>
<dbReference type="Gene3D" id="1.20.59.10">
    <property type="entry name" value="Chorismate mutase"/>
    <property type="match status" value="1"/>
</dbReference>
<comment type="pathway">
    <text evidence="1">Metabolic intermediate biosynthesis; prephenate biosynthesis; prephenate from chorismate: step 1/1.</text>
</comment>